<evidence type="ECO:0000256" key="1">
    <source>
        <dbReference type="ARBA" id="ARBA00022649"/>
    </source>
</evidence>
<keyword evidence="3" id="KW-0378">Hydrolase</keyword>
<organism evidence="4 5">
    <name type="scientific">Corynebacterium variabile</name>
    <dbReference type="NCBI Taxonomy" id="1727"/>
    <lineage>
        <taxon>Bacteria</taxon>
        <taxon>Bacillati</taxon>
        <taxon>Actinomycetota</taxon>
        <taxon>Actinomycetes</taxon>
        <taxon>Mycobacteriales</taxon>
        <taxon>Corynebacteriaceae</taxon>
        <taxon>Corynebacterium</taxon>
    </lineage>
</organism>
<dbReference type="AlphaFoldDB" id="A0A3B9QW01"/>
<keyword evidence="1" id="KW-1277">Toxin-antitoxin system</keyword>
<dbReference type="GO" id="GO:0110001">
    <property type="term" value="C:toxin-antitoxin complex"/>
    <property type="evidence" value="ECO:0007669"/>
    <property type="project" value="InterPro"/>
</dbReference>
<dbReference type="Proteomes" id="UP000260925">
    <property type="component" value="Unassembled WGS sequence"/>
</dbReference>
<dbReference type="RefSeq" id="WP_312802505.1">
    <property type="nucleotide sequence ID" value="NZ_DAMBBP010000005.1"/>
</dbReference>
<evidence type="ECO:0000256" key="3">
    <source>
        <dbReference type="ARBA" id="ARBA00022801"/>
    </source>
</evidence>
<keyword evidence="2" id="KW-0540">Nuclease</keyword>
<evidence type="ECO:0000313" key="4">
    <source>
        <dbReference type="EMBL" id="HAF73122.1"/>
    </source>
</evidence>
<evidence type="ECO:0008006" key="6">
    <source>
        <dbReference type="Google" id="ProtNLM"/>
    </source>
</evidence>
<dbReference type="GO" id="GO:0004540">
    <property type="term" value="F:RNA nuclease activity"/>
    <property type="evidence" value="ECO:0007669"/>
    <property type="project" value="InterPro"/>
</dbReference>
<name>A0A3B9QW01_9CORY</name>
<reference evidence="4 5" key="1">
    <citation type="journal article" date="2018" name="Nat. Biotechnol.">
        <title>A standardized bacterial taxonomy based on genome phylogeny substantially revises the tree of life.</title>
        <authorList>
            <person name="Parks D.H."/>
            <person name="Chuvochina M."/>
            <person name="Waite D.W."/>
            <person name="Rinke C."/>
            <person name="Skarshewski A."/>
            <person name="Chaumeil P.A."/>
            <person name="Hugenholtz P."/>
        </authorList>
    </citation>
    <scope>NUCLEOTIDE SEQUENCE [LARGE SCALE GENOMIC DNA]</scope>
    <source>
        <strain evidence="4">UBA9851</strain>
    </source>
</reference>
<dbReference type="InterPro" id="IPR008201">
    <property type="entry name" value="HepT-like"/>
</dbReference>
<gene>
    <name evidence="4" type="ORF">DCL06_10155</name>
</gene>
<accession>A0A3B9QW01</accession>
<protein>
    <recommendedName>
        <fullName evidence="6">DUF86 domain-containing protein</fullName>
    </recommendedName>
</protein>
<evidence type="ECO:0000256" key="2">
    <source>
        <dbReference type="ARBA" id="ARBA00022722"/>
    </source>
</evidence>
<evidence type="ECO:0000313" key="5">
    <source>
        <dbReference type="Proteomes" id="UP000260925"/>
    </source>
</evidence>
<dbReference type="EMBL" id="DMDD01000239">
    <property type="protein sequence ID" value="HAF73122.1"/>
    <property type="molecule type" value="Genomic_DNA"/>
</dbReference>
<proteinExistence type="predicted"/>
<sequence>MSRTDRERITDALNHIEAMHRHLSRQNLSDGTVADAVSMRLSAAIESLRTADGGLESRLFGDDRKFMWAMRNRLVHGNISADLGIVRTTVSEDLPEFERNLRRKLDDLHDPCELDKLD</sequence>
<dbReference type="Pfam" id="PF01934">
    <property type="entry name" value="HepT-like"/>
    <property type="match status" value="1"/>
</dbReference>
<comment type="caution">
    <text evidence="4">The sequence shown here is derived from an EMBL/GenBank/DDBJ whole genome shotgun (WGS) entry which is preliminary data.</text>
</comment>
<dbReference type="GO" id="GO:0016787">
    <property type="term" value="F:hydrolase activity"/>
    <property type="evidence" value="ECO:0007669"/>
    <property type="project" value="UniProtKB-KW"/>
</dbReference>